<dbReference type="SUPFAM" id="SSF52172">
    <property type="entry name" value="CheY-like"/>
    <property type="match status" value="1"/>
</dbReference>
<evidence type="ECO:0000256" key="1">
    <source>
        <dbReference type="ARBA" id="ARBA00022553"/>
    </source>
</evidence>
<evidence type="ECO:0000259" key="3">
    <source>
        <dbReference type="PROSITE" id="PS50110"/>
    </source>
</evidence>
<reference evidence="5" key="1">
    <citation type="submission" date="2018-08" db="EMBL/GenBank/DDBJ databases">
        <title>Mucilaginibacter sp. MYSH2.</title>
        <authorList>
            <person name="Seo T."/>
        </authorList>
    </citation>
    <scope>NUCLEOTIDE SEQUENCE [LARGE SCALE GENOMIC DNA]</scope>
    <source>
        <strain evidence="5">KIRAN</strain>
    </source>
</reference>
<protein>
    <submittedName>
        <fullName evidence="4">Response regulator</fullName>
    </submittedName>
</protein>
<dbReference type="SMART" id="SM00448">
    <property type="entry name" value="REC"/>
    <property type="match status" value="1"/>
</dbReference>
<comment type="caution">
    <text evidence="4">The sequence shown here is derived from an EMBL/GenBank/DDBJ whole genome shotgun (WGS) entry which is preliminary data.</text>
</comment>
<sequence>MKRIVLVDDMEIFNFIMVTSIKNVDPAFAVHDFTDPVMAFTALEELDPHVIFLDLNMPEMDGWAFLDRMQQKNLKHKVYILTSSTSELDRQRSSAYTNVARFLVKPVEEDLLEEILHENEDASGNSFQHI</sequence>
<dbReference type="InterPro" id="IPR001789">
    <property type="entry name" value="Sig_transdc_resp-reg_receiver"/>
</dbReference>
<evidence type="ECO:0000313" key="5">
    <source>
        <dbReference type="Proteomes" id="UP000266005"/>
    </source>
</evidence>
<dbReference type="Gene3D" id="3.40.50.2300">
    <property type="match status" value="1"/>
</dbReference>
<name>A0A399RVG2_9BACT</name>
<feature type="modified residue" description="4-aspartylphosphate" evidence="2">
    <location>
        <position position="54"/>
    </location>
</feature>
<keyword evidence="1 2" id="KW-0597">Phosphoprotein</keyword>
<evidence type="ECO:0000256" key="2">
    <source>
        <dbReference type="PROSITE-ProRule" id="PRU00169"/>
    </source>
</evidence>
<dbReference type="RefSeq" id="WP_119433409.1">
    <property type="nucleotide sequence ID" value="NZ_QWGE01000006.1"/>
</dbReference>
<dbReference type="InterPro" id="IPR011006">
    <property type="entry name" value="CheY-like_superfamily"/>
</dbReference>
<keyword evidence="5" id="KW-1185">Reference proteome</keyword>
<proteinExistence type="predicted"/>
<gene>
    <name evidence="4" type="ORF">D1627_16615</name>
</gene>
<dbReference type="EMBL" id="QWGE01000006">
    <property type="protein sequence ID" value="RIJ33999.1"/>
    <property type="molecule type" value="Genomic_DNA"/>
</dbReference>
<dbReference type="InterPro" id="IPR050595">
    <property type="entry name" value="Bact_response_regulator"/>
</dbReference>
<dbReference type="GO" id="GO:0000160">
    <property type="term" value="P:phosphorelay signal transduction system"/>
    <property type="evidence" value="ECO:0007669"/>
    <property type="project" value="InterPro"/>
</dbReference>
<dbReference type="OrthoDB" id="1524091at2"/>
<dbReference type="PANTHER" id="PTHR44591:SF3">
    <property type="entry name" value="RESPONSE REGULATORY DOMAIN-CONTAINING PROTEIN"/>
    <property type="match status" value="1"/>
</dbReference>
<dbReference type="Pfam" id="PF00072">
    <property type="entry name" value="Response_reg"/>
    <property type="match status" value="1"/>
</dbReference>
<accession>A0A399RVG2</accession>
<dbReference type="Proteomes" id="UP000266005">
    <property type="component" value="Unassembled WGS sequence"/>
</dbReference>
<evidence type="ECO:0000313" key="4">
    <source>
        <dbReference type="EMBL" id="RIJ33999.1"/>
    </source>
</evidence>
<dbReference type="PROSITE" id="PS50110">
    <property type="entry name" value="RESPONSE_REGULATORY"/>
    <property type="match status" value="1"/>
</dbReference>
<dbReference type="AlphaFoldDB" id="A0A399RVG2"/>
<organism evidence="4 5">
    <name type="scientific">Pontibacter oryzae</name>
    <dbReference type="NCBI Taxonomy" id="2304593"/>
    <lineage>
        <taxon>Bacteria</taxon>
        <taxon>Pseudomonadati</taxon>
        <taxon>Bacteroidota</taxon>
        <taxon>Cytophagia</taxon>
        <taxon>Cytophagales</taxon>
        <taxon>Hymenobacteraceae</taxon>
        <taxon>Pontibacter</taxon>
    </lineage>
</organism>
<feature type="domain" description="Response regulatory" evidence="3">
    <location>
        <begin position="3"/>
        <end position="120"/>
    </location>
</feature>
<dbReference type="PANTHER" id="PTHR44591">
    <property type="entry name" value="STRESS RESPONSE REGULATOR PROTEIN 1"/>
    <property type="match status" value="1"/>
</dbReference>